<keyword evidence="6" id="KW-0539">Nucleus</keyword>
<feature type="domain" description="Zn(2)-C6 fungal-type" evidence="9">
    <location>
        <begin position="52"/>
        <end position="81"/>
    </location>
</feature>
<reference evidence="10" key="1">
    <citation type="journal article" date="2020" name="Stud. Mycol.">
        <title>101 Dothideomycetes genomes: a test case for predicting lifestyles and emergence of pathogens.</title>
        <authorList>
            <person name="Haridas S."/>
            <person name="Albert R."/>
            <person name="Binder M."/>
            <person name="Bloem J."/>
            <person name="Labutti K."/>
            <person name="Salamov A."/>
            <person name="Andreopoulos B."/>
            <person name="Baker S."/>
            <person name="Barry K."/>
            <person name="Bills G."/>
            <person name="Bluhm B."/>
            <person name="Cannon C."/>
            <person name="Castanera R."/>
            <person name="Culley D."/>
            <person name="Daum C."/>
            <person name="Ezra D."/>
            <person name="Gonzalez J."/>
            <person name="Henrissat B."/>
            <person name="Kuo A."/>
            <person name="Liang C."/>
            <person name="Lipzen A."/>
            <person name="Lutzoni F."/>
            <person name="Magnuson J."/>
            <person name="Mondo S."/>
            <person name="Nolan M."/>
            <person name="Ohm R."/>
            <person name="Pangilinan J."/>
            <person name="Park H.-J."/>
            <person name="Ramirez L."/>
            <person name="Alfaro M."/>
            <person name="Sun H."/>
            <person name="Tritt A."/>
            <person name="Yoshinaga Y."/>
            <person name="Zwiers L.-H."/>
            <person name="Turgeon B."/>
            <person name="Goodwin S."/>
            <person name="Spatafora J."/>
            <person name="Crous P."/>
            <person name="Grigoriev I."/>
        </authorList>
    </citation>
    <scope>NUCLEOTIDE SEQUENCE</scope>
    <source>
        <strain evidence="10">CBS 107.79</strain>
    </source>
</reference>
<keyword evidence="11" id="KW-1185">Reference proteome</keyword>
<evidence type="ECO:0000256" key="3">
    <source>
        <dbReference type="ARBA" id="ARBA00023015"/>
    </source>
</evidence>
<dbReference type="InterPro" id="IPR036864">
    <property type="entry name" value="Zn2-C6_fun-type_DNA-bd_sf"/>
</dbReference>
<dbReference type="Pfam" id="PF04082">
    <property type="entry name" value="Fungal_trans"/>
    <property type="match status" value="1"/>
</dbReference>
<keyword evidence="8" id="KW-0472">Membrane</keyword>
<evidence type="ECO:0000256" key="7">
    <source>
        <dbReference type="SAM" id="MobiDB-lite"/>
    </source>
</evidence>
<proteinExistence type="predicted"/>
<evidence type="ECO:0000259" key="9">
    <source>
        <dbReference type="PROSITE" id="PS50048"/>
    </source>
</evidence>
<feature type="region of interest" description="Disordered" evidence="7">
    <location>
        <begin position="1"/>
        <end position="51"/>
    </location>
</feature>
<dbReference type="AlphaFoldDB" id="A0A6A5UYN3"/>
<dbReference type="SMART" id="SM00906">
    <property type="entry name" value="Fungal_trans"/>
    <property type="match status" value="1"/>
</dbReference>
<keyword evidence="5" id="KW-0804">Transcription</keyword>
<dbReference type="CDD" id="cd00067">
    <property type="entry name" value="GAL4"/>
    <property type="match status" value="1"/>
</dbReference>
<dbReference type="PROSITE" id="PS50048">
    <property type="entry name" value="ZN2_CY6_FUNGAL_2"/>
    <property type="match status" value="1"/>
</dbReference>
<dbReference type="GO" id="GO:0008270">
    <property type="term" value="F:zinc ion binding"/>
    <property type="evidence" value="ECO:0007669"/>
    <property type="project" value="InterPro"/>
</dbReference>
<dbReference type="GO" id="GO:0045944">
    <property type="term" value="P:positive regulation of transcription by RNA polymerase II"/>
    <property type="evidence" value="ECO:0007669"/>
    <property type="project" value="TreeGrafter"/>
</dbReference>
<name>A0A6A5UYN3_9PLEO</name>
<feature type="compositionally biased region" description="Polar residues" evidence="7">
    <location>
        <begin position="106"/>
        <end position="129"/>
    </location>
</feature>
<evidence type="ECO:0000313" key="10">
    <source>
        <dbReference type="EMBL" id="KAF1968932.1"/>
    </source>
</evidence>
<dbReference type="Pfam" id="PF00172">
    <property type="entry name" value="Zn_clus"/>
    <property type="match status" value="1"/>
</dbReference>
<gene>
    <name evidence="10" type="ORF">BU23DRAFT_540477</name>
</gene>
<organism evidence="10 11">
    <name type="scientific">Bimuria novae-zelandiae CBS 107.79</name>
    <dbReference type="NCBI Taxonomy" id="1447943"/>
    <lineage>
        <taxon>Eukaryota</taxon>
        <taxon>Fungi</taxon>
        <taxon>Dikarya</taxon>
        <taxon>Ascomycota</taxon>
        <taxon>Pezizomycotina</taxon>
        <taxon>Dothideomycetes</taxon>
        <taxon>Pleosporomycetidae</taxon>
        <taxon>Pleosporales</taxon>
        <taxon>Massarineae</taxon>
        <taxon>Didymosphaeriaceae</taxon>
        <taxon>Bimuria</taxon>
    </lineage>
</organism>
<feature type="compositionally biased region" description="Low complexity" evidence="7">
    <location>
        <begin position="1"/>
        <end position="15"/>
    </location>
</feature>
<dbReference type="PANTHER" id="PTHR47540">
    <property type="entry name" value="THIAMINE REPRESSIBLE GENES REGULATORY PROTEIN THI5"/>
    <property type="match status" value="1"/>
</dbReference>
<dbReference type="PROSITE" id="PS00463">
    <property type="entry name" value="ZN2_CY6_FUNGAL_1"/>
    <property type="match status" value="1"/>
</dbReference>
<dbReference type="PANTHER" id="PTHR47540:SF2">
    <property type="entry name" value="ZN(II)2CYS6 TRANSCRIPTION FACTOR (EUROFUNG)"/>
    <property type="match status" value="1"/>
</dbReference>
<dbReference type="Gene3D" id="4.10.240.10">
    <property type="entry name" value="Zn(2)-C6 fungal-type DNA-binding domain"/>
    <property type="match status" value="1"/>
</dbReference>
<dbReference type="OrthoDB" id="3037908at2759"/>
<dbReference type="SUPFAM" id="SSF57701">
    <property type="entry name" value="Zn2/Cys6 DNA-binding domain"/>
    <property type="match status" value="1"/>
</dbReference>
<sequence>MAPGPVSSSGSSSGPHAFPAALESRISNPGKKRPLVVSVRPDSRQKRKVTRACDACKTSKAKCSGTHPCDSCEKRGRQCRYEARYSRGKPPLPPQSSLVREQSMFNNSSSAGSDNAMSPAQSPYQSPAQKHTADGLLPARGNLPTARIAHHNQVGEQPQQDVTSRGSPDLEVIGQYVDSTSGLSFLHRACRRLSNQDTQVLGPLASTETDQPLTSAGDVPVQVQGLVRVPDVETAHRLLSSYFDVCIATYRLLHRPSVEQWLQSVLTNSKALLPLWTGIGRPRAAIVLAVLAVAIFHEQKAKGAVASSSPADAGNPLAECDELFCEATRMTDAETGFPKLESAQARLVQVLYLLMSSRMNQAWYTFGHTSQIISALGLHRQADRKRHSQQHDYIKEQCQKRTFWVAYILDKYLAFVFGRPRHYHDDDIDQVLPDPVNDDNMGVAGILGETMDDCHIESLIHHARLAQIAEKISREVYSIKPIPDHDRITASHHIGRELRRWKASLPPFLGAIKPSSLIASFRRQAVVLKLAYCHAVIMAHRPFLLKNLSNRPETRDLAQESISECVSAAQSVLESVDRMAQDGQLFHAFWWTHYVCFCALAVIYVWAIQQSISHSMLNHTSLAKIFDLAERCLVHLARATASNSPSRRYSIILQGLRAEAKRKTARRPADAVTAIPNTDLSSALSPLNPDRNLETMLFTNTLEPLFGSPIDAVLPDMSSFLDNWQTTDWLGLDCSAFVGFETTPMD</sequence>
<comment type="subcellular location">
    <subcellularLocation>
        <location evidence="1">Nucleus</location>
    </subcellularLocation>
</comment>
<keyword evidence="8" id="KW-1133">Transmembrane helix</keyword>
<dbReference type="SMART" id="SM00066">
    <property type="entry name" value="GAL4"/>
    <property type="match status" value="1"/>
</dbReference>
<dbReference type="GO" id="GO:0006351">
    <property type="term" value="P:DNA-templated transcription"/>
    <property type="evidence" value="ECO:0007669"/>
    <property type="project" value="InterPro"/>
</dbReference>
<dbReference type="InterPro" id="IPR001138">
    <property type="entry name" value="Zn2Cys6_DnaBD"/>
</dbReference>
<dbReference type="GO" id="GO:0043565">
    <property type="term" value="F:sequence-specific DNA binding"/>
    <property type="evidence" value="ECO:0007669"/>
    <property type="project" value="TreeGrafter"/>
</dbReference>
<accession>A0A6A5UYN3</accession>
<feature type="transmembrane region" description="Helical" evidence="8">
    <location>
        <begin position="588"/>
        <end position="607"/>
    </location>
</feature>
<keyword evidence="4" id="KW-0238">DNA-binding</keyword>
<dbReference type="CDD" id="cd12148">
    <property type="entry name" value="fungal_TF_MHR"/>
    <property type="match status" value="1"/>
</dbReference>
<evidence type="ECO:0000256" key="2">
    <source>
        <dbReference type="ARBA" id="ARBA00022723"/>
    </source>
</evidence>
<dbReference type="EMBL" id="ML976715">
    <property type="protein sequence ID" value="KAF1968932.1"/>
    <property type="molecule type" value="Genomic_DNA"/>
</dbReference>
<evidence type="ECO:0000256" key="5">
    <source>
        <dbReference type="ARBA" id="ARBA00023163"/>
    </source>
</evidence>
<dbReference type="Proteomes" id="UP000800036">
    <property type="component" value="Unassembled WGS sequence"/>
</dbReference>
<dbReference type="GO" id="GO:0000981">
    <property type="term" value="F:DNA-binding transcription factor activity, RNA polymerase II-specific"/>
    <property type="evidence" value="ECO:0007669"/>
    <property type="project" value="InterPro"/>
</dbReference>
<keyword evidence="2" id="KW-0479">Metal-binding</keyword>
<evidence type="ECO:0000313" key="11">
    <source>
        <dbReference type="Proteomes" id="UP000800036"/>
    </source>
</evidence>
<keyword evidence="3" id="KW-0805">Transcription regulation</keyword>
<dbReference type="InterPro" id="IPR051711">
    <property type="entry name" value="Stress_Response_Reg"/>
</dbReference>
<keyword evidence="8" id="KW-0812">Transmembrane</keyword>
<evidence type="ECO:0000256" key="4">
    <source>
        <dbReference type="ARBA" id="ARBA00023125"/>
    </source>
</evidence>
<evidence type="ECO:0000256" key="8">
    <source>
        <dbReference type="SAM" id="Phobius"/>
    </source>
</evidence>
<feature type="region of interest" description="Disordered" evidence="7">
    <location>
        <begin position="106"/>
        <end position="140"/>
    </location>
</feature>
<evidence type="ECO:0000256" key="6">
    <source>
        <dbReference type="ARBA" id="ARBA00023242"/>
    </source>
</evidence>
<dbReference type="GO" id="GO:0005634">
    <property type="term" value="C:nucleus"/>
    <property type="evidence" value="ECO:0007669"/>
    <property type="project" value="UniProtKB-SubCell"/>
</dbReference>
<evidence type="ECO:0000256" key="1">
    <source>
        <dbReference type="ARBA" id="ARBA00004123"/>
    </source>
</evidence>
<protein>
    <recommendedName>
        <fullName evidence="9">Zn(2)-C6 fungal-type domain-containing protein</fullName>
    </recommendedName>
</protein>
<dbReference type="InterPro" id="IPR007219">
    <property type="entry name" value="XnlR_reg_dom"/>
</dbReference>